<keyword evidence="4" id="KW-1185">Reference proteome</keyword>
<sequence>MAPVYKLEIPIFGPSAGPSALKAGVKQIELNRDGSYHVGGLTPSFSELQTLISSFPSESKRPTIRIMIRPRGPPLITPDSRDFIYSTLEYEVMKSCIGKFVKSGLLDPEKGDGFVLGLLKKSSSPSSSEAEGSSSSSSSIQIDYERVKELVGEAKGLKVVFHRAFDEFLSSRTTKEEQEEGMRKLKEVGVAGILTSGGKGNAVNNIGCLKRLVMCDEGERPELIVGGGVRSRNLKEMIEGIGADKMGVLFHSSCLREGSFDEEEAGELGRVLDELGVERVEG</sequence>
<dbReference type="Proteomes" id="UP001301958">
    <property type="component" value="Unassembled WGS sequence"/>
</dbReference>
<reference evidence="3" key="1">
    <citation type="journal article" date="2023" name="Mol. Phylogenet. Evol.">
        <title>Genome-scale phylogeny and comparative genomics of the fungal order Sordariales.</title>
        <authorList>
            <person name="Hensen N."/>
            <person name="Bonometti L."/>
            <person name="Westerberg I."/>
            <person name="Brannstrom I.O."/>
            <person name="Guillou S."/>
            <person name="Cros-Aarteil S."/>
            <person name="Calhoun S."/>
            <person name="Haridas S."/>
            <person name="Kuo A."/>
            <person name="Mondo S."/>
            <person name="Pangilinan J."/>
            <person name="Riley R."/>
            <person name="LaButti K."/>
            <person name="Andreopoulos B."/>
            <person name="Lipzen A."/>
            <person name="Chen C."/>
            <person name="Yan M."/>
            <person name="Daum C."/>
            <person name="Ng V."/>
            <person name="Clum A."/>
            <person name="Steindorff A."/>
            <person name="Ohm R.A."/>
            <person name="Martin F."/>
            <person name="Silar P."/>
            <person name="Natvig D.O."/>
            <person name="Lalanne C."/>
            <person name="Gautier V."/>
            <person name="Ament-Velasquez S.L."/>
            <person name="Kruys A."/>
            <person name="Hutchinson M.I."/>
            <person name="Powell A.J."/>
            <person name="Barry K."/>
            <person name="Miller A.N."/>
            <person name="Grigoriev I.V."/>
            <person name="Debuchy R."/>
            <person name="Gladieux P."/>
            <person name="Hiltunen Thoren M."/>
            <person name="Johannesson H."/>
        </authorList>
    </citation>
    <scope>NUCLEOTIDE SEQUENCE</scope>
    <source>
        <strain evidence="3">CBS 990.96</strain>
    </source>
</reference>
<evidence type="ECO:0000256" key="2">
    <source>
        <dbReference type="ARBA" id="ARBA00019014"/>
    </source>
</evidence>
<dbReference type="PANTHER" id="PTHR12598">
    <property type="entry name" value="COPPER HOMEOSTASIS PROTEIN CUTC"/>
    <property type="match status" value="1"/>
</dbReference>
<name>A0AAN7BLP1_9PEZI</name>
<reference evidence="3" key="2">
    <citation type="submission" date="2023-05" db="EMBL/GenBank/DDBJ databases">
        <authorList>
            <consortium name="Lawrence Berkeley National Laboratory"/>
            <person name="Steindorff A."/>
            <person name="Hensen N."/>
            <person name="Bonometti L."/>
            <person name="Westerberg I."/>
            <person name="Brannstrom I.O."/>
            <person name="Guillou S."/>
            <person name="Cros-Aarteil S."/>
            <person name="Calhoun S."/>
            <person name="Haridas S."/>
            <person name="Kuo A."/>
            <person name="Mondo S."/>
            <person name="Pangilinan J."/>
            <person name="Riley R."/>
            <person name="Labutti K."/>
            <person name="Andreopoulos B."/>
            <person name="Lipzen A."/>
            <person name="Chen C."/>
            <person name="Yanf M."/>
            <person name="Daum C."/>
            <person name="Ng V."/>
            <person name="Clum A."/>
            <person name="Ohm R."/>
            <person name="Martin F."/>
            <person name="Silar P."/>
            <person name="Natvig D."/>
            <person name="Lalanne C."/>
            <person name="Gautier V."/>
            <person name="Ament-Velasquez S.L."/>
            <person name="Kruys A."/>
            <person name="Hutchinson M.I."/>
            <person name="Powell A.J."/>
            <person name="Barry K."/>
            <person name="Miller A.N."/>
            <person name="Grigoriev I.V."/>
            <person name="Debuchy R."/>
            <person name="Gladieux P."/>
            <person name="Thoren M.H."/>
            <person name="Johannesson H."/>
        </authorList>
    </citation>
    <scope>NUCLEOTIDE SEQUENCE</scope>
    <source>
        <strain evidence="3">CBS 990.96</strain>
    </source>
</reference>
<evidence type="ECO:0000313" key="3">
    <source>
        <dbReference type="EMBL" id="KAK4225891.1"/>
    </source>
</evidence>
<dbReference type="InterPro" id="IPR036822">
    <property type="entry name" value="CutC-like_dom_sf"/>
</dbReference>
<dbReference type="PANTHER" id="PTHR12598:SF0">
    <property type="entry name" value="COPPER HOMEOSTASIS PROTEIN CUTC HOMOLOG"/>
    <property type="match status" value="1"/>
</dbReference>
<protein>
    <recommendedName>
        <fullName evidence="2">Copper homeostasis protein cutC homolog</fullName>
    </recommendedName>
</protein>
<dbReference type="Pfam" id="PF03932">
    <property type="entry name" value="CutC"/>
    <property type="match status" value="1"/>
</dbReference>
<dbReference type="EMBL" id="MU865357">
    <property type="protein sequence ID" value="KAK4225891.1"/>
    <property type="molecule type" value="Genomic_DNA"/>
</dbReference>
<organism evidence="3 4">
    <name type="scientific">Podospora fimiseda</name>
    <dbReference type="NCBI Taxonomy" id="252190"/>
    <lineage>
        <taxon>Eukaryota</taxon>
        <taxon>Fungi</taxon>
        <taxon>Dikarya</taxon>
        <taxon>Ascomycota</taxon>
        <taxon>Pezizomycotina</taxon>
        <taxon>Sordariomycetes</taxon>
        <taxon>Sordariomycetidae</taxon>
        <taxon>Sordariales</taxon>
        <taxon>Podosporaceae</taxon>
        <taxon>Podospora</taxon>
    </lineage>
</organism>
<dbReference type="Gene3D" id="3.20.20.380">
    <property type="entry name" value="Copper homeostasis (CutC) domain"/>
    <property type="match status" value="1"/>
</dbReference>
<dbReference type="SUPFAM" id="SSF110395">
    <property type="entry name" value="CutC-like"/>
    <property type="match status" value="1"/>
</dbReference>
<accession>A0AAN7BLP1</accession>
<dbReference type="GO" id="GO:0005507">
    <property type="term" value="F:copper ion binding"/>
    <property type="evidence" value="ECO:0007669"/>
    <property type="project" value="TreeGrafter"/>
</dbReference>
<proteinExistence type="inferred from homology"/>
<dbReference type="InterPro" id="IPR005627">
    <property type="entry name" value="CutC-like"/>
</dbReference>
<evidence type="ECO:0000256" key="1">
    <source>
        <dbReference type="ARBA" id="ARBA00007768"/>
    </source>
</evidence>
<dbReference type="AlphaFoldDB" id="A0AAN7BLP1"/>
<comment type="caution">
    <text evidence="3">The sequence shown here is derived from an EMBL/GenBank/DDBJ whole genome shotgun (WGS) entry which is preliminary data.</text>
</comment>
<comment type="similarity">
    <text evidence="1">Belongs to the CutC family.</text>
</comment>
<gene>
    <name evidence="3" type="ORF">QBC38DRAFT_510776</name>
</gene>
<evidence type="ECO:0000313" key="4">
    <source>
        <dbReference type="Proteomes" id="UP001301958"/>
    </source>
</evidence>